<comment type="caution">
    <text evidence="1">The sequence shown here is derived from an EMBL/GenBank/DDBJ whole genome shotgun (WGS) entry which is preliminary data.</text>
</comment>
<evidence type="ECO:0000313" key="2">
    <source>
        <dbReference type="Proteomes" id="UP000037069"/>
    </source>
</evidence>
<keyword evidence="2" id="KW-1185">Reference proteome</keyword>
<dbReference type="SMART" id="SM00675">
    <property type="entry name" value="DM11"/>
    <property type="match status" value="1"/>
</dbReference>
<protein>
    <recommendedName>
        <fullName evidence="3">MD-2-related lipid-recognition domain-containing protein</fullName>
    </recommendedName>
</protein>
<accession>A0A0L0C1R7</accession>
<proteinExistence type="predicted"/>
<evidence type="ECO:0000313" key="1">
    <source>
        <dbReference type="EMBL" id="KNC26216.1"/>
    </source>
</evidence>
<dbReference type="EMBL" id="JRES01001003">
    <property type="protein sequence ID" value="KNC26216.1"/>
    <property type="molecule type" value="Genomic_DNA"/>
</dbReference>
<reference evidence="1 2" key="1">
    <citation type="journal article" date="2015" name="Nat. Commun.">
        <title>Lucilia cuprina genome unlocks parasitic fly biology to underpin future interventions.</title>
        <authorList>
            <person name="Anstead C.A."/>
            <person name="Korhonen P.K."/>
            <person name="Young N.D."/>
            <person name="Hall R.S."/>
            <person name="Jex A.R."/>
            <person name="Murali S.C."/>
            <person name="Hughes D.S."/>
            <person name="Lee S.F."/>
            <person name="Perry T."/>
            <person name="Stroehlein A.J."/>
            <person name="Ansell B.R."/>
            <person name="Breugelmans B."/>
            <person name="Hofmann A."/>
            <person name="Qu J."/>
            <person name="Dugan S."/>
            <person name="Lee S.L."/>
            <person name="Chao H."/>
            <person name="Dinh H."/>
            <person name="Han Y."/>
            <person name="Doddapaneni H.V."/>
            <person name="Worley K.C."/>
            <person name="Muzny D.M."/>
            <person name="Ioannidis P."/>
            <person name="Waterhouse R.M."/>
            <person name="Zdobnov E.M."/>
            <person name="James P.J."/>
            <person name="Bagnall N.H."/>
            <person name="Kotze A.C."/>
            <person name="Gibbs R.A."/>
            <person name="Richards S."/>
            <person name="Batterham P."/>
            <person name="Gasser R.B."/>
        </authorList>
    </citation>
    <scope>NUCLEOTIDE SEQUENCE [LARGE SCALE GENOMIC DNA]</scope>
    <source>
        <strain evidence="1 2">LS</strain>
        <tissue evidence="1">Full body</tissue>
    </source>
</reference>
<gene>
    <name evidence="1" type="ORF">FF38_05392</name>
</gene>
<organism evidence="1 2">
    <name type="scientific">Lucilia cuprina</name>
    <name type="common">Green bottle fly</name>
    <name type="synonym">Australian sheep blowfly</name>
    <dbReference type="NCBI Taxonomy" id="7375"/>
    <lineage>
        <taxon>Eukaryota</taxon>
        <taxon>Metazoa</taxon>
        <taxon>Ecdysozoa</taxon>
        <taxon>Arthropoda</taxon>
        <taxon>Hexapoda</taxon>
        <taxon>Insecta</taxon>
        <taxon>Pterygota</taxon>
        <taxon>Neoptera</taxon>
        <taxon>Endopterygota</taxon>
        <taxon>Diptera</taxon>
        <taxon>Brachycera</taxon>
        <taxon>Muscomorpha</taxon>
        <taxon>Oestroidea</taxon>
        <taxon>Calliphoridae</taxon>
        <taxon>Luciliinae</taxon>
        <taxon>Lucilia</taxon>
    </lineage>
</organism>
<dbReference type="Proteomes" id="UP000037069">
    <property type="component" value="Unassembled WGS sequence"/>
</dbReference>
<dbReference type="AlphaFoldDB" id="A0A0L0C1R7"/>
<dbReference type="OMA" id="MEIWHPI"/>
<sequence>MEDLFELNLKHHFADDMETLITNGNITMKFSVPIGVMIELDLEILQWKRGKWEKTLYSIKREDFCTAAFNPSEFWYSLTSQIAQEDRVCPPKEGTVYHLNNIENRVELNNVVSMDIEGDYKIVAHFSAGNYASCIASLVTIWKN</sequence>
<dbReference type="OrthoDB" id="7912743at2759"/>
<evidence type="ECO:0008006" key="3">
    <source>
        <dbReference type="Google" id="ProtNLM"/>
    </source>
</evidence>
<name>A0A0L0C1R7_LUCCU</name>
<dbReference type="InterPro" id="IPR006601">
    <property type="entry name" value="Uncharacterised_DM11_DROME"/>
</dbReference>